<evidence type="ECO:0000313" key="2">
    <source>
        <dbReference type="Proteomes" id="UP000515856"/>
    </source>
</evidence>
<protein>
    <submittedName>
        <fullName evidence="1">Uncharacterized protein</fullName>
    </submittedName>
</protein>
<proteinExistence type="predicted"/>
<dbReference type="Proteomes" id="UP000515856">
    <property type="component" value="Chromosome"/>
</dbReference>
<evidence type="ECO:0000313" key="1">
    <source>
        <dbReference type="EMBL" id="QNM11333.1"/>
    </source>
</evidence>
<dbReference type="InterPro" id="IPR058705">
    <property type="entry name" value="A_ENA"/>
</dbReference>
<dbReference type="EMBL" id="CP060636">
    <property type="protein sequence ID" value="QNM11333.1"/>
    <property type="molecule type" value="Genomic_DNA"/>
</dbReference>
<name>A0A7G9GKK1_9FIRM</name>
<dbReference type="RefSeq" id="WP_117451809.1">
    <property type="nucleotide sequence ID" value="NZ_CP060636.1"/>
</dbReference>
<reference evidence="1 2" key="1">
    <citation type="submission" date="2020-08" db="EMBL/GenBank/DDBJ databases">
        <authorList>
            <person name="Liu C."/>
            <person name="Sun Q."/>
        </authorList>
    </citation>
    <scope>NUCLEOTIDE SEQUENCE [LARGE SCALE GENOMIC DNA]</scope>
    <source>
        <strain evidence="1 2">NSJ-61</strain>
    </source>
</reference>
<gene>
    <name evidence="1" type="ORF">H9Q80_13840</name>
</gene>
<organism evidence="1 2">
    <name type="scientific">[Eubacterium] hominis</name>
    <dbReference type="NCBI Taxonomy" id="2764325"/>
    <lineage>
        <taxon>Bacteria</taxon>
        <taxon>Bacillati</taxon>
        <taxon>Bacillota</taxon>
        <taxon>Erysipelotrichia</taxon>
        <taxon>Erysipelotrichales</taxon>
        <taxon>Erysipelotrichaceae</taxon>
        <taxon>Amedibacillus</taxon>
    </lineage>
</organism>
<dbReference type="Pfam" id="PF26595">
    <property type="entry name" value="A_ENA"/>
    <property type="match status" value="1"/>
</dbReference>
<sequence>MDFTLQFEECIYLSCGQPYAYEGVAYDGNAYYFTLSNAPCIHIYQKDFSFMASYETCRNYSAICYDSVNYCFWASDHAHPNMLYCLDENLNEQSIFTIPIDKNIDITGLSCDDIHDTLFISFYEGVMEITKDGQIQNQYAPIIGTFASVLSYDEAFLTLRAHNDMQFLDFQSLDGTLLESYPIDCPYQIMNIIWDYERMKTCDMLCFLFLIIGKDGCPCFIKCCLKPCQCKPCACDLDDCNRSDSVCRLLSSIACIEAALSHILNAEGEKIQKAVEIAGNVCELLEVNESVRKTVTDVTMLEQVLFAKLNAVLEIDQCINNCEDCKN</sequence>
<accession>A0A7G9GKK1</accession>
<dbReference type="KEGG" id="ehn:H9Q80_13840"/>
<keyword evidence="2" id="KW-1185">Reference proteome</keyword>
<dbReference type="SUPFAM" id="SSF101898">
    <property type="entry name" value="NHL repeat"/>
    <property type="match status" value="1"/>
</dbReference>
<dbReference type="AlphaFoldDB" id="A0A7G9GKK1"/>